<organism evidence="2 3">
    <name type="scientific">Trifolium medium</name>
    <dbReference type="NCBI Taxonomy" id="97028"/>
    <lineage>
        <taxon>Eukaryota</taxon>
        <taxon>Viridiplantae</taxon>
        <taxon>Streptophyta</taxon>
        <taxon>Embryophyta</taxon>
        <taxon>Tracheophyta</taxon>
        <taxon>Spermatophyta</taxon>
        <taxon>Magnoliopsida</taxon>
        <taxon>eudicotyledons</taxon>
        <taxon>Gunneridae</taxon>
        <taxon>Pentapetalae</taxon>
        <taxon>rosids</taxon>
        <taxon>fabids</taxon>
        <taxon>Fabales</taxon>
        <taxon>Fabaceae</taxon>
        <taxon>Papilionoideae</taxon>
        <taxon>50 kb inversion clade</taxon>
        <taxon>NPAAA clade</taxon>
        <taxon>Hologalegina</taxon>
        <taxon>IRL clade</taxon>
        <taxon>Trifolieae</taxon>
        <taxon>Trifolium</taxon>
    </lineage>
</organism>
<comment type="caution">
    <text evidence="2">The sequence shown here is derived from an EMBL/GenBank/DDBJ whole genome shotgun (WGS) entry which is preliminary data.</text>
</comment>
<protein>
    <submittedName>
        <fullName evidence="2">Uncharacterized protein</fullName>
    </submittedName>
</protein>
<feature type="compositionally biased region" description="Pro residues" evidence="1">
    <location>
        <begin position="78"/>
        <end position="88"/>
    </location>
</feature>
<keyword evidence="3" id="KW-1185">Reference proteome</keyword>
<evidence type="ECO:0000313" key="3">
    <source>
        <dbReference type="Proteomes" id="UP000265520"/>
    </source>
</evidence>
<sequence length="94" mass="10266">ELAAHAPAWKRGRHRQEPPPVQGKHDAEAGGSRSRARSRLGQAHVQVPDAGDVDVASKYLNDDAEWSEEHEPRHEAPVEPPPAAPLQPPHVESL</sequence>
<dbReference type="AlphaFoldDB" id="A0A392RSB5"/>
<name>A0A392RSB5_9FABA</name>
<feature type="compositionally biased region" description="Basic and acidic residues" evidence="1">
    <location>
        <begin position="67"/>
        <end position="77"/>
    </location>
</feature>
<feature type="non-terminal residue" evidence="2">
    <location>
        <position position="1"/>
    </location>
</feature>
<reference evidence="2 3" key="1">
    <citation type="journal article" date="2018" name="Front. Plant Sci.">
        <title>Red Clover (Trifolium pratense) and Zigzag Clover (T. medium) - A Picture of Genomic Similarities and Differences.</title>
        <authorList>
            <person name="Dluhosova J."/>
            <person name="Istvanek J."/>
            <person name="Nedelnik J."/>
            <person name="Repkova J."/>
        </authorList>
    </citation>
    <scope>NUCLEOTIDE SEQUENCE [LARGE SCALE GENOMIC DNA]</scope>
    <source>
        <strain evidence="3">cv. 10/8</strain>
        <tissue evidence="2">Leaf</tissue>
    </source>
</reference>
<dbReference type="EMBL" id="LXQA010262395">
    <property type="protein sequence ID" value="MCI38994.1"/>
    <property type="molecule type" value="Genomic_DNA"/>
</dbReference>
<feature type="region of interest" description="Disordered" evidence="1">
    <location>
        <begin position="1"/>
        <end position="94"/>
    </location>
</feature>
<evidence type="ECO:0000313" key="2">
    <source>
        <dbReference type="EMBL" id="MCI38994.1"/>
    </source>
</evidence>
<proteinExistence type="predicted"/>
<dbReference type="Proteomes" id="UP000265520">
    <property type="component" value="Unassembled WGS sequence"/>
</dbReference>
<evidence type="ECO:0000256" key="1">
    <source>
        <dbReference type="SAM" id="MobiDB-lite"/>
    </source>
</evidence>
<accession>A0A392RSB5</accession>